<name>A0ACC1MEK7_9APHY</name>
<gene>
    <name evidence="1" type="ORF">NUW54_g14113</name>
</gene>
<protein>
    <submittedName>
        <fullName evidence="1">Uncharacterized protein</fullName>
    </submittedName>
</protein>
<evidence type="ECO:0000313" key="1">
    <source>
        <dbReference type="EMBL" id="KAJ2965457.1"/>
    </source>
</evidence>
<comment type="caution">
    <text evidence="1">The sequence shown here is derived from an EMBL/GenBank/DDBJ whole genome shotgun (WGS) entry which is preliminary data.</text>
</comment>
<keyword evidence="2" id="KW-1185">Reference proteome</keyword>
<reference evidence="1" key="1">
    <citation type="submission" date="2022-08" db="EMBL/GenBank/DDBJ databases">
        <title>Genome Sequence of Pycnoporus sanguineus.</title>
        <authorList>
            <person name="Buettner E."/>
        </authorList>
    </citation>
    <scope>NUCLEOTIDE SEQUENCE</scope>
    <source>
        <strain evidence="1">CG-C14</strain>
    </source>
</reference>
<proteinExistence type="predicted"/>
<sequence length="296" mass="31582">MQSGTGQRVPPFGIAHVCKAGGPKEQGHHQGQCPLNTLRSVIVPDDIIPWAAAQAEKSREARARADPKPKEGRHSVERDRTPSSPKKEKPDTEHLTTEEKLLDAILKANEELLEALRQYDDLERVGIERDAQERSKKEIRMDRSRLQYDESENSYYLEPGQANHSGAGASSSRSPSPSPSASPSPAPSLVITPTPSSLAHNHPLPPIPHQPAATAAAAAAANHAHPMTQQGSVTSLAPPRPAAPHERGAAAASSQSEAREQRRVVGLGSGGQDAGAAQRESARQAQGRRPASRRGP</sequence>
<dbReference type="Proteomes" id="UP001144978">
    <property type="component" value="Unassembled WGS sequence"/>
</dbReference>
<dbReference type="EMBL" id="JANSHE010007010">
    <property type="protein sequence ID" value="KAJ2965457.1"/>
    <property type="molecule type" value="Genomic_DNA"/>
</dbReference>
<organism evidence="1 2">
    <name type="scientific">Trametes sanguinea</name>
    <dbReference type="NCBI Taxonomy" id="158606"/>
    <lineage>
        <taxon>Eukaryota</taxon>
        <taxon>Fungi</taxon>
        <taxon>Dikarya</taxon>
        <taxon>Basidiomycota</taxon>
        <taxon>Agaricomycotina</taxon>
        <taxon>Agaricomycetes</taxon>
        <taxon>Polyporales</taxon>
        <taxon>Polyporaceae</taxon>
        <taxon>Trametes</taxon>
    </lineage>
</organism>
<evidence type="ECO:0000313" key="2">
    <source>
        <dbReference type="Proteomes" id="UP001144978"/>
    </source>
</evidence>
<accession>A0ACC1MEK7</accession>